<name>A0A0L7QYE9_9HYME</name>
<proteinExistence type="predicted"/>
<dbReference type="SUPFAM" id="SSF57756">
    <property type="entry name" value="Retrovirus zinc finger-like domains"/>
    <property type="match status" value="1"/>
</dbReference>
<gene>
    <name evidence="2" type="ORF">WH47_02495</name>
</gene>
<feature type="compositionally biased region" description="Basic and acidic residues" evidence="1">
    <location>
        <begin position="206"/>
        <end position="220"/>
    </location>
</feature>
<keyword evidence="3" id="KW-1185">Reference proteome</keyword>
<sequence>MANIFMKRDEHVLDFISRTKDIRDAIIDCNRRSPNISDIDTLTTDCFIRGVIPQIRTELRHLRGSPLTRVFNEAIEIFKELENDNKRYGRTPETKHVQFSPRDKTPERREERRVYTPPPFRDTWRSSSPRRYYRDEPRPTKPEPPRRPYQPPYRSTYEPPRREYREPQRDNNRQSVPPRHCTYCQIPGHDIHECRKRARNLNRQPGNDRDLPPRLNRGPEVKPVQVQEIKTEEPGSSAST</sequence>
<dbReference type="AlphaFoldDB" id="A0A0L7QYE9"/>
<reference evidence="2 3" key="1">
    <citation type="submission" date="2015-07" db="EMBL/GenBank/DDBJ databases">
        <title>The genome of Habropoda laboriosa.</title>
        <authorList>
            <person name="Pan H."/>
            <person name="Kapheim K."/>
        </authorList>
    </citation>
    <scope>NUCLEOTIDE SEQUENCE [LARGE SCALE GENOMIC DNA]</scope>
    <source>
        <strain evidence="2">0110345459</strain>
    </source>
</reference>
<accession>A0A0L7QYE9</accession>
<feature type="compositionally biased region" description="Basic and acidic residues" evidence="1">
    <location>
        <begin position="87"/>
        <end position="114"/>
    </location>
</feature>
<protein>
    <submittedName>
        <fullName evidence="2">Uncharacterized protein</fullName>
    </submittedName>
</protein>
<dbReference type="InterPro" id="IPR036875">
    <property type="entry name" value="Znf_CCHC_sf"/>
</dbReference>
<evidence type="ECO:0000313" key="2">
    <source>
        <dbReference type="EMBL" id="KOC63614.1"/>
    </source>
</evidence>
<feature type="compositionally biased region" description="Basic and acidic residues" evidence="1">
    <location>
        <begin position="132"/>
        <end position="146"/>
    </location>
</feature>
<dbReference type="Proteomes" id="UP000053825">
    <property type="component" value="Unassembled WGS sequence"/>
</dbReference>
<feature type="compositionally biased region" description="Basic and acidic residues" evidence="1">
    <location>
        <begin position="159"/>
        <end position="172"/>
    </location>
</feature>
<feature type="region of interest" description="Disordered" evidence="1">
    <location>
        <begin position="199"/>
        <end position="240"/>
    </location>
</feature>
<evidence type="ECO:0000313" key="3">
    <source>
        <dbReference type="Proteomes" id="UP000053825"/>
    </source>
</evidence>
<dbReference type="EMBL" id="KQ414692">
    <property type="protein sequence ID" value="KOC63614.1"/>
    <property type="molecule type" value="Genomic_DNA"/>
</dbReference>
<feature type="region of interest" description="Disordered" evidence="1">
    <location>
        <begin position="87"/>
        <end position="181"/>
    </location>
</feature>
<evidence type="ECO:0000256" key="1">
    <source>
        <dbReference type="SAM" id="MobiDB-lite"/>
    </source>
</evidence>
<dbReference type="GO" id="GO:0003676">
    <property type="term" value="F:nucleic acid binding"/>
    <property type="evidence" value="ECO:0007669"/>
    <property type="project" value="InterPro"/>
</dbReference>
<dbReference type="GO" id="GO:0008270">
    <property type="term" value="F:zinc ion binding"/>
    <property type="evidence" value="ECO:0007669"/>
    <property type="project" value="InterPro"/>
</dbReference>
<organism evidence="2 3">
    <name type="scientific">Habropoda laboriosa</name>
    <dbReference type="NCBI Taxonomy" id="597456"/>
    <lineage>
        <taxon>Eukaryota</taxon>
        <taxon>Metazoa</taxon>
        <taxon>Ecdysozoa</taxon>
        <taxon>Arthropoda</taxon>
        <taxon>Hexapoda</taxon>
        <taxon>Insecta</taxon>
        <taxon>Pterygota</taxon>
        <taxon>Neoptera</taxon>
        <taxon>Endopterygota</taxon>
        <taxon>Hymenoptera</taxon>
        <taxon>Apocrita</taxon>
        <taxon>Aculeata</taxon>
        <taxon>Apoidea</taxon>
        <taxon>Anthophila</taxon>
        <taxon>Apidae</taxon>
        <taxon>Habropoda</taxon>
    </lineage>
</organism>